<dbReference type="Gene3D" id="3.30.420.10">
    <property type="entry name" value="Ribonuclease H-like superfamily/Ribonuclease H"/>
    <property type="match status" value="1"/>
</dbReference>
<accession>A0A5B7ERT4</accession>
<dbReference type="EMBL" id="VSRR010003399">
    <property type="protein sequence ID" value="MPC35988.1"/>
    <property type="molecule type" value="Genomic_DNA"/>
</dbReference>
<reference evidence="1 2" key="1">
    <citation type="submission" date="2019-05" db="EMBL/GenBank/DDBJ databases">
        <title>Another draft genome of Portunus trituberculatus and its Hox gene families provides insights of decapod evolution.</title>
        <authorList>
            <person name="Jeong J.-H."/>
            <person name="Song I."/>
            <person name="Kim S."/>
            <person name="Choi T."/>
            <person name="Kim D."/>
            <person name="Ryu S."/>
            <person name="Kim W."/>
        </authorList>
    </citation>
    <scope>NUCLEOTIDE SEQUENCE [LARGE SCALE GENOMIC DNA]</scope>
    <source>
        <tissue evidence="1">Muscle</tissue>
    </source>
</reference>
<organism evidence="1 2">
    <name type="scientific">Portunus trituberculatus</name>
    <name type="common">Swimming crab</name>
    <name type="synonym">Neptunus trituberculatus</name>
    <dbReference type="NCBI Taxonomy" id="210409"/>
    <lineage>
        <taxon>Eukaryota</taxon>
        <taxon>Metazoa</taxon>
        <taxon>Ecdysozoa</taxon>
        <taxon>Arthropoda</taxon>
        <taxon>Crustacea</taxon>
        <taxon>Multicrustacea</taxon>
        <taxon>Malacostraca</taxon>
        <taxon>Eumalacostraca</taxon>
        <taxon>Eucarida</taxon>
        <taxon>Decapoda</taxon>
        <taxon>Pleocyemata</taxon>
        <taxon>Brachyura</taxon>
        <taxon>Eubrachyura</taxon>
        <taxon>Portunoidea</taxon>
        <taxon>Portunidae</taxon>
        <taxon>Portuninae</taxon>
        <taxon>Portunus</taxon>
    </lineage>
</organism>
<dbReference type="InterPro" id="IPR012337">
    <property type="entry name" value="RNaseH-like_sf"/>
</dbReference>
<dbReference type="InterPro" id="IPR036397">
    <property type="entry name" value="RNaseH_sf"/>
</dbReference>
<dbReference type="Proteomes" id="UP000324222">
    <property type="component" value="Unassembled WGS sequence"/>
</dbReference>
<dbReference type="GO" id="GO:0003676">
    <property type="term" value="F:nucleic acid binding"/>
    <property type="evidence" value="ECO:0007669"/>
    <property type="project" value="InterPro"/>
</dbReference>
<gene>
    <name evidence="1" type="ORF">E2C01_029428</name>
</gene>
<comment type="caution">
    <text evidence="1">The sequence shown here is derived from an EMBL/GenBank/DDBJ whole genome shotgun (WGS) entry which is preliminary data.</text>
</comment>
<protein>
    <recommendedName>
        <fullName evidence="3">RNase H type-1 domain-containing protein</fullName>
    </recommendedName>
</protein>
<name>A0A5B7ERT4_PORTR</name>
<dbReference type="AlphaFoldDB" id="A0A5B7ERT4"/>
<dbReference type="SUPFAM" id="SSF53098">
    <property type="entry name" value="Ribonuclease H-like"/>
    <property type="match status" value="1"/>
</dbReference>
<sequence>MTQWIQENTRFRNSEEPSRLDLLFTTEPKIVDGVEYKTPLAKNSLSALQIIRFHFPHSHPNITCIIDHLILHLTSLGHNIHLHWVPSHVSVMGNMMADRAAAEVHTNPSPTDLATDQTDSLTDLKTACTGHWDTALTDA</sequence>
<evidence type="ECO:0008006" key="3">
    <source>
        <dbReference type="Google" id="ProtNLM"/>
    </source>
</evidence>
<evidence type="ECO:0000313" key="1">
    <source>
        <dbReference type="EMBL" id="MPC35988.1"/>
    </source>
</evidence>
<evidence type="ECO:0000313" key="2">
    <source>
        <dbReference type="Proteomes" id="UP000324222"/>
    </source>
</evidence>
<dbReference type="OrthoDB" id="6371827at2759"/>
<keyword evidence="2" id="KW-1185">Reference proteome</keyword>
<proteinExistence type="predicted"/>